<dbReference type="GO" id="GO:0005975">
    <property type="term" value="P:carbohydrate metabolic process"/>
    <property type="evidence" value="ECO:0007669"/>
    <property type="project" value="InterPro"/>
</dbReference>
<feature type="domain" description="GH18" evidence="7">
    <location>
        <begin position="98"/>
        <end position="396"/>
    </location>
</feature>
<gene>
    <name evidence="9" type="primary">Aste57867_15166</name>
    <name evidence="8" type="ORF">As57867_015110</name>
    <name evidence="9" type="ORF">ASTE57867_15166</name>
</gene>
<dbReference type="PROSITE" id="PS01095">
    <property type="entry name" value="GH18_1"/>
    <property type="match status" value="1"/>
</dbReference>
<evidence type="ECO:0000256" key="6">
    <source>
        <dbReference type="SAM" id="Phobius"/>
    </source>
</evidence>
<dbReference type="SUPFAM" id="SSF51445">
    <property type="entry name" value="(Trans)glycosidases"/>
    <property type="match status" value="1"/>
</dbReference>
<proteinExistence type="inferred from homology"/>
<dbReference type="InterPro" id="IPR001579">
    <property type="entry name" value="Glyco_hydro_18_chit_AS"/>
</dbReference>
<dbReference type="OrthoDB" id="73875at2759"/>
<dbReference type="InterPro" id="IPR011583">
    <property type="entry name" value="Chitinase_II/V-like_cat"/>
</dbReference>
<evidence type="ECO:0000256" key="3">
    <source>
        <dbReference type="RuleBase" id="RU000489"/>
    </source>
</evidence>
<keyword evidence="10" id="KW-1185">Reference proteome</keyword>
<evidence type="ECO:0000259" key="7">
    <source>
        <dbReference type="PROSITE" id="PS51910"/>
    </source>
</evidence>
<evidence type="ECO:0000256" key="4">
    <source>
        <dbReference type="RuleBase" id="RU004453"/>
    </source>
</evidence>
<keyword evidence="6" id="KW-1133">Transmembrane helix</keyword>
<organism evidence="9 10">
    <name type="scientific">Aphanomyces stellatus</name>
    <dbReference type="NCBI Taxonomy" id="120398"/>
    <lineage>
        <taxon>Eukaryota</taxon>
        <taxon>Sar</taxon>
        <taxon>Stramenopiles</taxon>
        <taxon>Oomycota</taxon>
        <taxon>Saprolegniomycetes</taxon>
        <taxon>Saprolegniales</taxon>
        <taxon>Verrucalvaceae</taxon>
        <taxon>Aphanomyces</taxon>
    </lineage>
</organism>
<keyword evidence="6" id="KW-0472">Membrane</keyword>
<evidence type="ECO:0000313" key="9">
    <source>
        <dbReference type="EMBL" id="VFT91975.1"/>
    </source>
</evidence>
<dbReference type="InterPro" id="IPR017853">
    <property type="entry name" value="GH"/>
</dbReference>
<protein>
    <submittedName>
        <fullName evidence="9">Aste57867_15166 protein</fullName>
    </submittedName>
</protein>
<dbReference type="GO" id="GO:0004553">
    <property type="term" value="F:hydrolase activity, hydrolyzing O-glycosyl compounds"/>
    <property type="evidence" value="ECO:0007669"/>
    <property type="project" value="InterPro"/>
</dbReference>
<name>A0A485L4B9_9STRA</name>
<dbReference type="Pfam" id="PF00704">
    <property type="entry name" value="Glyco_hydro_18"/>
    <property type="match status" value="1"/>
</dbReference>
<accession>A0A485L4B9</accession>
<comment type="similarity">
    <text evidence="4">Belongs to the glycosyl hydrolase 18 family.</text>
</comment>
<evidence type="ECO:0000256" key="2">
    <source>
        <dbReference type="ARBA" id="ARBA00023295"/>
    </source>
</evidence>
<keyword evidence="1 3" id="KW-0378">Hydrolase</keyword>
<reference evidence="8" key="2">
    <citation type="submission" date="2019-06" db="EMBL/GenBank/DDBJ databases">
        <title>Genomics analysis of Aphanomyces spp. identifies a new class of oomycete effector associated with host adaptation.</title>
        <authorList>
            <person name="Gaulin E."/>
        </authorList>
    </citation>
    <scope>NUCLEOTIDE SEQUENCE</scope>
    <source>
        <strain evidence="8">CBS 578.67</strain>
    </source>
</reference>
<dbReference type="EMBL" id="CAADRA010005652">
    <property type="protein sequence ID" value="VFT91975.1"/>
    <property type="molecule type" value="Genomic_DNA"/>
</dbReference>
<dbReference type="SMART" id="SM00636">
    <property type="entry name" value="Glyco_18"/>
    <property type="match status" value="1"/>
</dbReference>
<feature type="compositionally biased region" description="Low complexity" evidence="5">
    <location>
        <begin position="53"/>
        <end position="72"/>
    </location>
</feature>
<keyword evidence="6" id="KW-0812">Transmembrane</keyword>
<dbReference type="EMBL" id="VJMH01005631">
    <property type="protein sequence ID" value="KAF0693914.1"/>
    <property type="molecule type" value="Genomic_DNA"/>
</dbReference>
<feature type="transmembrane region" description="Helical" evidence="6">
    <location>
        <begin position="21"/>
        <end position="41"/>
    </location>
</feature>
<feature type="region of interest" description="Disordered" evidence="5">
    <location>
        <begin position="52"/>
        <end position="72"/>
    </location>
</feature>
<evidence type="ECO:0000313" key="10">
    <source>
        <dbReference type="Proteomes" id="UP000332933"/>
    </source>
</evidence>
<keyword evidence="2 3" id="KW-0326">Glycosidase</keyword>
<evidence type="ECO:0000256" key="5">
    <source>
        <dbReference type="SAM" id="MobiDB-lite"/>
    </source>
</evidence>
<dbReference type="InterPro" id="IPR001223">
    <property type="entry name" value="Glyco_hydro18_cat"/>
</dbReference>
<reference evidence="9 10" key="1">
    <citation type="submission" date="2019-03" db="EMBL/GenBank/DDBJ databases">
        <authorList>
            <person name="Gaulin E."/>
            <person name="Dumas B."/>
        </authorList>
    </citation>
    <scope>NUCLEOTIDE SEQUENCE [LARGE SCALE GENOMIC DNA]</scope>
    <source>
        <strain evidence="9">CBS 568.67</strain>
    </source>
</reference>
<evidence type="ECO:0000256" key="1">
    <source>
        <dbReference type="ARBA" id="ARBA00022801"/>
    </source>
</evidence>
<dbReference type="AlphaFoldDB" id="A0A485L4B9"/>
<dbReference type="Gene3D" id="3.20.20.80">
    <property type="entry name" value="Glycosidases"/>
    <property type="match status" value="1"/>
</dbReference>
<sequence length="396" mass="41930">MGKCHWWPMLLSGTIDIESNILIAQIVALVVAGITVAVTYYTKTGVFAPKSDTNSSNTNATTPNSTNATNSTNMTSCPLRGMYLDSKKKCQVCPQPNKTFAVFWQSHTDGCRDFMKTPAFQYVTHIYWGFALINNQTGAVGQTFQGNDATLLDCANAMKSKCVQQYASIGGATERTNFIALNTPDKVALFGKTAATLVEKFGFDGVDIDDESGNSLAGGDWNATSSANVVAYLQSIRTSLNALPLKAGEPAYRITWDEFPTSLDANCAAPGGDYQRCFNAAIGQSVDQVNVMMYNSETSAAYDTFLNATVPTNWAAVVAPSKIVLGGCVGKPGDEGACSYGASPSSAQLARYASDGSSKYGGTMLWTGSADYTLNKGQTMVSMGQAGGYGVQVPSS</sequence>
<dbReference type="PROSITE" id="PS51910">
    <property type="entry name" value="GH18_2"/>
    <property type="match status" value="1"/>
</dbReference>
<dbReference type="Proteomes" id="UP000332933">
    <property type="component" value="Unassembled WGS sequence"/>
</dbReference>
<evidence type="ECO:0000313" key="8">
    <source>
        <dbReference type="EMBL" id="KAF0693914.1"/>
    </source>
</evidence>
<dbReference type="GO" id="GO:0008061">
    <property type="term" value="F:chitin binding"/>
    <property type="evidence" value="ECO:0007669"/>
    <property type="project" value="InterPro"/>
</dbReference>